<dbReference type="AlphaFoldDB" id="A0A9W6VBT4"/>
<evidence type="ECO:0000256" key="5">
    <source>
        <dbReference type="ARBA" id="ARBA00023136"/>
    </source>
</evidence>
<evidence type="ECO:0000256" key="2">
    <source>
        <dbReference type="ARBA" id="ARBA00022656"/>
    </source>
</evidence>
<dbReference type="PROSITE" id="PS50231">
    <property type="entry name" value="RICIN_B_LECTIN"/>
    <property type="match status" value="1"/>
</dbReference>
<dbReference type="GO" id="GO:0090729">
    <property type="term" value="F:toxin activity"/>
    <property type="evidence" value="ECO:0007669"/>
    <property type="project" value="UniProtKB-KW"/>
</dbReference>
<proteinExistence type="predicted"/>
<evidence type="ECO:0008006" key="12">
    <source>
        <dbReference type="Google" id="ProtNLM"/>
    </source>
</evidence>
<sequence>MRALLLAVGMLVLTPVVAAADVAEGEVAVRSVSTGQCLTRPLEEGVVYGDACAPLDRQAWQLTVHDDSSVAITAAGTGLCLAHVDLDVISTPCDDLAELQVWRLIEQDGSFHIQATKDDAGLDWCLWHADDSQYVGLQPCAGTVDGERWQFPPFQN</sequence>
<dbReference type="SUPFAM" id="SSF50370">
    <property type="entry name" value="Ricin B-like lectins"/>
    <property type="match status" value="1"/>
</dbReference>
<keyword evidence="7" id="KW-0998">Cell outer membrane</keyword>
<dbReference type="Gene3D" id="2.80.10.50">
    <property type="match status" value="1"/>
</dbReference>
<evidence type="ECO:0000256" key="8">
    <source>
        <dbReference type="ARBA" id="ARBA00023288"/>
    </source>
</evidence>
<keyword evidence="2" id="KW-0800">Toxin</keyword>
<dbReference type="Proteomes" id="UP001165042">
    <property type="component" value="Unassembled WGS sequence"/>
</dbReference>
<evidence type="ECO:0000256" key="4">
    <source>
        <dbReference type="ARBA" id="ARBA00023026"/>
    </source>
</evidence>
<evidence type="ECO:0000256" key="1">
    <source>
        <dbReference type="ARBA" id="ARBA00004459"/>
    </source>
</evidence>
<dbReference type="CDD" id="cd23415">
    <property type="entry name" value="beta-trefoil_Ricin_AH"/>
    <property type="match status" value="1"/>
</dbReference>
<dbReference type="InterPro" id="IPR035992">
    <property type="entry name" value="Ricin_B-like_lectins"/>
</dbReference>
<name>A0A9W6VBT4_9PSEU</name>
<comment type="subcellular location">
    <subcellularLocation>
        <location evidence="1">Cell outer membrane</location>
        <topology evidence="1">Lipid-anchor</topology>
    </subcellularLocation>
</comment>
<evidence type="ECO:0000256" key="6">
    <source>
        <dbReference type="ARBA" id="ARBA00023139"/>
    </source>
</evidence>
<evidence type="ECO:0000256" key="9">
    <source>
        <dbReference type="SAM" id="SignalP"/>
    </source>
</evidence>
<keyword evidence="8" id="KW-0449">Lipoprotein</keyword>
<gene>
    <name evidence="10" type="ORF">Aglo03_43170</name>
</gene>
<reference evidence="10" key="1">
    <citation type="submission" date="2023-02" db="EMBL/GenBank/DDBJ databases">
        <title>Actinokineospora globicatena NBRC 15670.</title>
        <authorList>
            <person name="Ichikawa N."/>
            <person name="Sato H."/>
            <person name="Tonouchi N."/>
        </authorList>
    </citation>
    <scope>NUCLEOTIDE SEQUENCE</scope>
    <source>
        <strain evidence="10">NBRC 15670</strain>
    </source>
</reference>
<dbReference type="Pfam" id="PF03498">
    <property type="entry name" value="CDtoxinA"/>
    <property type="match status" value="1"/>
</dbReference>
<keyword evidence="11" id="KW-1185">Reference proteome</keyword>
<dbReference type="GO" id="GO:0009279">
    <property type="term" value="C:cell outer membrane"/>
    <property type="evidence" value="ECO:0007669"/>
    <property type="project" value="UniProtKB-SubCell"/>
</dbReference>
<dbReference type="RefSeq" id="WP_285611840.1">
    <property type="nucleotide sequence ID" value="NZ_BSSD01000006.1"/>
</dbReference>
<dbReference type="EMBL" id="BSSD01000006">
    <property type="protein sequence ID" value="GLW93501.1"/>
    <property type="molecule type" value="Genomic_DNA"/>
</dbReference>
<feature type="chain" id="PRO_5040855873" description="Ricin-type beta-trefoil lectin domain-containing protein" evidence="9">
    <location>
        <begin position="20"/>
        <end position="156"/>
    </location>
</feature>
<evidence type="ECO:0000313" key="11">
    <source>
        <dbReference type="Proteomes" id="UP001165042"/>
    </source>
</evidence>
<feature type="signal peptide" evidence="9">
    <location>
        <begin position="1"/>
        <end position="19"/>
    </location>
</feature>
<keyword evidence="4" id="KW-0843">Virulence</keyword>
<keyword evidence="5" id="KW-0472">Membrane</keyword>
<dbReference type="InterPro" id="IPR003558">
    <property type="entry name" value="CDtoxinA/C"/>
</dbReference>
<protein>
    <recommendedName>
        <fullName evidence="12">Ricin-type beta-trefoil lectin domain-containing protein</fullName>
    </recommendedName>
</protein>
<evidence type="ECO:0000256" key="3">
    <source>
        <dbReference type="ARBA" id="ARBA00022729"/>
    </source>
</evidence>
<keyword evidence="6" id="KW-0564">Palmitate</keyword>
<accession>A0A9W6VBT4</accession>
<keyword evidence="3 9" id="KW-0732">Signal</keyword>
<comment type="caution">
    <text evidence="10">The sequence shown here is derived from an EMBL/GenBank/DDBJ whole genome shotgun (WGS) entry which is preliminary data.</text>
</comment>
<organism evidence="10 11">
    <name type="scientific">Actinokineospora globicatena</name>
    <dbReference type="NCBI Taxonomy" id="103729"/>
    <lineage>
        <taxon>Bacteria</taxon>
        <taxon>Bacillati</taxon>
        <taxon>Actinomycetota</taxon>
        <taxon>Actinomycetes</taxon>
        <taxon>Pseudonocardiales</taxon>
        <taxon>Pseudonocardiaceae</taxon>
        <taxon>Actinokineospora</taxon>
    </lineage>
</organism>
<evidence type="ECO:0000256" key="7">
    <source>
        <dbReference type="ARBA" id="ARBA00023237"/>
    </source>
</evidence>
<evidence type="ECO:0000313" key="10">
    <source>
        <dbReference type="EMBL" id="GLW93501.1"/>
    </source>
</evidence>